<dbReference type="PANTHER" id="PTHR24071">
    <property type="entry name" value="RAN GTPASE"/>
    <property type="match status" value="1"/>
</dbReference>
<sequence>MAVSVSFRDRIFSRMVKLDLEEGKDYGEIQFIESCSWDVILWFSEYARSMHSQTPLDQSASFTLHQSKVIRKGSCFKLGMNHGGWNEELLRELFDFYSAQEILKLDWPCTSRQDKLLWMGNCSGIFGVKSAFLVNKGFNGHYEEDILWRNLWKMNLHQRLKNAVEEYEKLFELEQISTDIVEGPFLPVMTNYPADALVINTNVAIGTDQIALSMVVRDARRKLVFLASSLSATIPPYLAEMKAMEWAIGHQWSLFWISRRQKMLVDLVAKFTLSNSFAFDHFDVNRESIPFAFQQQILMDVMDVRPHPCHYPCRTAITHFGHLTQRLLALDLPFLRSISLSSATHLPFPFLLASPFVADLPLLRHHFFLFSAAVLRFWPGYVPSRISATISVEVHPLDFFTNCGRSGSTAGARLCAIIMFDVTACLTYKNVPTWHRDLCRVCENMPIVLCGNKVDVKNRQVNAKQVTFQRKKNLQYYEISAKSNYNFEKPFLYLAKKLAG</sequence>
<keyword evidence="3 6" id="KW-0653">Protein transport</keyword>
<keyword evidence="8" id="KW-1185">Reference proteome</keyword>
<evidence type="ECO:0000256" key="4">
    <source>
        <dbReference type="ARBA" id="ARBA00023134"/>
    </source>
</evidence>
<dbReference type="GO" id="GO:0000054">
    <property type="term" value="P:ribosomal subunit export from nucleus"/>
    <property type="evidence" value="ECO:0007669"/>
    <property type="project" value="TreeGrafter"/>
</dbReference>
<dbReference type="PANTHER" id="PTHR24071:SF0">
    <property type="entry name" value="GTP-BINDING NUCLEAR PROTEIN RAN"/>
    <property type="match status" value="1"/>
</dbReference>
<dbReference type="OrthoDB" id="1162524at2759"/>
<keyword evidence="1 6" id="KW-0813">Transport</keyword>
<dbReference type="SUPFAM" id="SSF52540">
    <property type="entry name" value="P-loop containing nucleoside triphosphate hydrolases"/>
    <property type="match status" value="1"/>
</dbReference>
<dbReference type="InterPro" id="IPR027417">
    <property type="entry name" value="P-loop_NTPase"/>
</dbReference>
<dbReference type="GO" id="GO:0003924">
    <property type="term" value="F:GTPase activity"/>
    <property type="evidence" value="ECO:0007669"/>
    <property type="project" value="InterPro"/>
</dbReference>
<accession>A0A8K0GWH8</accession>
<evidence type="ECO:0000313" key="8">
    <source>
        <dbReference type="Proteomes" id="UP000796880"/>
    </source>
</evidence>
<evidence type="ECO:0000313" key="7">
    <source>
        <dbReference type="EMBL" id="KAF3441174.1"/>
    </source>
</evidence>
<evidence type="ECO:0000256" key="1">
    <source>
        <dbReference type="ARBA" id="ARBA00022448"/>
    </source>
</evidence>
<dbReference type="EMBL" id="VOIH02000007">
    <property type="protein sequence ID" value="KAF3441174.1"/>
    <property type="molecule type" value="Genomic_DNA"/>
</dbReference>
<organism evidence="7 8">
    <name type="scientific">Rhamnella rubrinervis</name>
    <dbReference type="NCBI Taxonomy" id="2594499"/>
    <lineage>
        <taxon>Eukaryota</taxon>
        <taxon>Viridiplantae</taxon>
        <taxon>Streptophyta</taxon>
        <taxon>Embryophyta</taxon>
        <taxon>Tracheophyta</taxon>
        <taxon>Spermatophyta</taxon>
        <taxon>Magnoliopsida</taxon>
        <taxon>eudicotyledons</taxon>
        <taxon>Gunneridae</taxon>
        <taxon>Pentapetalae</taxon>
        <taxon>rosids</taxon>
        <taxon>fabids</taxon>
        <taxon>Rosales</taxon>
        <taxon>Rhamnaceae</taxon>
        <taxon>rhamnoid group</taxon>
        <taxon>Rhamneae</taxon>
        <taxon>Rhamnella</taxon>
    </lineage>
</organism>
<proteinExistence type="inferred from homology"/>
<dbReference type="PROSITE" id="PS51418">
    <property type="entry name" value="RAN"/>
    <property type="match status" value="1"/>
</dbReference>
<dbReference type="PRINTS" id="PR00627">
    <property type="entry name" value="GTPRANTC4"/>
</dbReference>
<dbReference type="InterPro" id="IPR002041">
    <property type="entry name" value="Ran_GTPase"/>
</dbReference>
<evidence type="ECO:0000256" key="5">
    <source>
        <dbReference type="ARBA" id="ARBA00024659"/>
    </source>
</evidence>
<keyword evidence="4 6" id="KW-0342">GTP-binding</keyword>
<comment type="caution">
    <text evidence="7">The sequence shown here is derived from an EMBL/GenBank/DDBJ whole genome shotgun (WGS) entry which is preliminary data.</text>
</comment>
<dbReference type="GO" id="GO:0005634">
    <property type="term" value="C:nucleus"/>
    <property type="evidence" value="ECO:0007669"/>
    <property type="project" value="UniProtKB-SubCell"/>
</dbReference>
<dbReference type="AlphaFoldDB" id="A0A8K0GWH8"/>
<name>A0A8K0GWH8_9ROSA</name>
<dbReference type="InterPro" id="IPR001806">
    <property type="entry name" value="Small_GTPase"/>
</dbReference>
<evidence type="ECO:0000256" key="3">
    <source>
        <dbReference type="ARBA" id="ARBA00022927"/>
    </source>
</evidence>
<comment type="subcellular location">
    <subcellularLocation>
        <location evidence="6">Nucleus</location>
    </subcellularLocation>
</comment>
<gene>
    <name evidence="7" type="ORF">FNV43_RR15086</name>
</gene>
<keyword evidence="6" id="KW-0539">Nucleus</keyword>
<comment type="similarity">
    <text evidence="6">Belongs to the small GTPase superfamily. Ran family.</text>
</comment>
<dbReference type="SMART" id="SM00173">
    <property type="entry name" value="RAS"/>
    <property type="match status" value="1"/>
</dbReference>
<dbReference type="Gene3D" id="3.40.50.300">
    <property type="entry name" value="P-loop containing nucleotide triphosphate hydrolases"/>
    <property type="match status" value="1"/>
</dbReference>
<comment type="function">
    <text evidence="5 6">GTP-binding protein involved in nucleocytoplasmic transport. Required for the import of protein into the nucleus and also for RNA export. Involved in chromatin condensation and control of cell cycle.</text>
</comment>
<evidence type="ECO:0000256" key="2">
    <source>
        <dbReference type="ARBA" id="ARBA00022741"/>
    </source>
</evidence>
<dbReference type="GO" id="GO:0006606">
    <property type="term" value="P:protein import into nucleus"/>
    <property type="evidence" value="ECO:0007669"/>
    <property type="project" value="TreeGrafter"/>
</dbReference>
<protein>
    <recommendedName>
        <fullName evidence="6">GTP-binding nuclear protein</fullName>
    </recommendedName>
</protein>
<dbReference type="Pfam" id="PF00071">
    <property type="entry name" value="Ras"/>
    <property type="match status" value="1"/>
</dbReference>
<dbReference type="GO" id="GO:0005737">
    <property type="term" value="C:cytoplasm"/>
    <property type="evidence" value="ECO:0007669"/>
    <property type="project" value="TreeGrafter"/>
</dbReference>
<dbReference type="Proteomes" id="UP000796880">
    <property type="component" value="Unassembled WGS sequence"/>
</dbReference>
<dbReference type="SMART" id="SM00175">
    <property type="entry name" value="RAB"/>
    <property type="match status" value="1"/>
</dbReference>
<dbReference type="SMART" id="SM00176">
    <property type="entry name" value="RAN"/>
    <property type="match status" value="1"/>
</dbReference>
<evidence type="ECO:0000256" key="6">
    <source>
        <dbReference type="RuleBase" id="RU363057"/>
    </source>
</evidence>
<keyword evidence="2 6" id="KW-0547">Nucleotide-binding</keyword>
<reference evidence="7" key="1">
    <citation type="submission" date="2020-03" db="EMBL/GenBank/DDBJ databases">
        <title>A high-quality chromosome-level genome assembly of a woody plant with both climbing and erect habits, Rhamnella rubrinervis.</title>
        <authorList>
            <person name="Lu Z."/>
            <person name="Yang Y."/>
            <person name="Zhu X."/>
            <person name="Sun Y."/>
        </authorList>
    </citation>
    <scope>NUCLEOTIDE SEQUENCE</scope>
    <source>
        <strain evidence="7">BYM</strain>
        <tissue evidence="7">Leaf</tissue>
    </source>
</reference>
<dbReference type="GO" id="GO:0005525">
    <property type="term" value="F:GTP binding"/>
    <property type="evidence" value="ECO:0007669"/>
    <property type="project" value="UniProtKB-KW"/>
</dbReference>